<evidence type="ECO:0008006" key="3">
    <source>
        <dbReference type="Google" id="ProtNLM"/>
    </source>
</evidence>
<dbReference type="RefSeq" id="WP_115817357.1">
    <property type="nucleotide sequence ID" value="NZ_CANKZP010000004.1"/>
</dbReference>
<evidence type="ECO:0000313" key="1">
    <source>
        <dbReference type="EMBL" id="RED43945.1"/>
    </source>
</evidence>
<gene>
    <name evidence="1" type="ORF">DFQ10_104136</name>
</gene>
<comment type="caution">
    <text evidence="1">The sequence shown here is derived from an EMBL/GenBank/DDBJ whole genome shotgun (WGS) entry which is preliminary data.</text>
</comment>
<protein>
    <recommendedName>
        <fullName evidence="3">Lipoprotein</fullName>
    </recommendedName>
</protein>
<keyword evidence="2" id="KW-1185">Reference proteome</keyword>
<organism evidence="1 2">
    <name type="scientific">Winogradskyella eximia</name>
    <dbReference type="NCBI Taxonomy" id="262006"/>
    <lineage>
        <taxon>Bacteria</taxon>
        <taxon>Pseudomonadati</taxon>
        <taxon>Bacteroidota</taxon>
        <taxon>Flavobacteriia</taxon>
        <taxon>Flavobacteriales</taxon>
        <taxon>Flavobacteriaceae</taxon>
        <taxon>Winogradskyella</taxon>
    </lineage>
</organism>
<accession>A0A3D9H358</accession>
<dbReference type="Proteomes" id="UP000256980">
    <property type="component" value="Unassembled WGS sequence"/>
</dbReference>
<dbReference type="EMBL" id="QRDV01000004">
    <property type="protein sequence ID" value="RED43945.1"/>
    <property type="molecule type" value="Genomic_DNA"/>
</dbReference>
<proteinExistence type="predicted"/>
<dbReference type="OrthoDB" id="793644at2"/>
<evidence type="ECO:0000313" key="2">
    <source>
        <dbReference type="Proteomes" id="UP000256980"/>
    </source>
</evidence>
<dbReference type="PROSITE" id="PS51257">
    <property type="entry name" value="PROKAR_LIPOPROTEIN"/>
    <property type="match status" value="1"/>
</dbReference>
<name>A0A3D9H358_9FLAO</name>
<dbReference type="AlphaFoldDB" id="A0A3D9H358"/>
<reference evidence="1 2" key="1">
    <citation type="submission" date="2018-07" db="EMBL/GenBank/DDBJ databases">
        <title>Genomic Encyclopedia of Type Strains, Phase III (KMG-III): the genomes of soil and plant-associated and newly described type strains.</title>
        <authorList>
            <person name="Whitman W."/>
        </authorList>
    </citation>
    <scope>NUCLEOTIDE SEQUENCE [LARGE SCALE GENOMIC DNA]</scope>
    <source>
        <strain evidence="1 2">CECT 7946</strain>
    </source>
</reference>
<sequence>MNKYIFTLLLTILLVSCKQKNDEKQNIENLTQGPIVHKSLSQDQLTQIKYIQKTFNEVLPVSLEETITNFKRDQNPDNEIRIWLNMAKAYEAFSLKNPEEEKVNLRKEAFMLVFMRSMMSEEEIMKNEKTEYKLLTEKDIKEIFKNYTLVPKPITINK</sequence>